<dbReference type="STRING" id="1397694.GCA_000702585_00387"/>
<keyword evidence="3" id="KW-0813">Transport</keyword>
<feature type="transmembrane region" description="Helical" evidence="8">
    <location>
        <begin position="137"/>
        <end position="161"/>
    </location>
</feature>
<evidence type="ECO:0000256" key="4">
    <source>
        <dbReference type="ARBA" id="ARBA00022475"/>
    </source>
</evidence>
<evidence type="ECO:0000256" key="3">
    <source>
        <dbReference type="ARBA" id="ARBA00022448"/>
    </source>
</evidence>
<dbReference type="OrthoDB" id="3177005at2"/>
<dbReference type="EMBL" id="UGGP01000001">
    <property type="protein sequence ID" value="STO09527.1"/>
    <property type="molecule type" value="Genomic_DNA"/>
</dbReference>
<evidence type="ECO:0000256" key="5">
    <source>
        <dbReference type="ARBA" id="ARBA00022692"/>
    </source>
</evidence>
<accession>A0A377FXK4</accession>
<evidence type="ECO:0000313" key="9">
    <source>
        <dbReference type="EMBL" id="STO09527.1"/>
    </source>
</evidence>
<name>A0A377FXK4_9BACL</name>
<dbReference type="RefSeq" id="WP_029333911.1">
    <property type="nucleotide sequence ID" value="NZ_UGGP01000001.1"/>
</dbReference>
<comment type="subcellular location">
    <subcellularLocation>
        <location evidence="1">Cell membrane</location>
        <topology evidence="1">Multi-pass membrane protein</topology>
    </subcellularLocation>
</comment>
<dbReference type="GO" id="GO:1903785">
    <property type="term" value="P:L-valine transmembrane transport"/>
    <property type="evidence" value="ECO:0007669"/>
    <property type="project" value="TreeGrafter"/>
</dbReference>
<keyword evidence="7 8" id="KW-0472">Membrane</keyword>
<evidence type="ECO:0000313" key="10">
    <source>
        <dbReference type="Proteomes" id="UP000254060"/>
    </source>
</evidence>
<evidence type="ECO:0000256" key="2">
    <source>
        <dbReference type="ARBA" id="ARBA00010735"/>
    </source>
</evidence>
<protein>
    <submittedName>
        <fullName evidence="9">Inner membrane protein YgaZ</fullName>
    </submittedName>
</protein>
<dbReference type="GO" id="GO:0005886">
    <property type="term" value="C:plasma membrane"/>
    <property type="evidence" value="ECO:0007669"/>
    <property type="project" value="UniProtKB-SubCell"/>
</dbReference>
<feature type="transmembrane region" description="Helical" evidence="8">
    <location>
        <begin position="53"/>
        <end position="71"/>
    </location>
</feature>
<keyword evidence="5 8" id="KW-0812">Transmembrane</keyword>
<evidence type="ECO:0000256" key="1">
    <source>
        <dbReference type="ARBA" id="ARBA00004651"/>
    </source>
</evidence>
<dbReference type="InterPro" id="IPR011606">
    <property type="entry name" value="Brnchd-chn_aa_trnsp_permease"/>
</dbReference>
<dbReference type="Pfam" id="PF03591">
    <property type="entry name" value="AzlC"/>
    <property type="match status" value="1"/>
</dbReference>
<feature type="transmembrane region" description="Helical" evidence="8">
    <location>
        <begin position="20"/>
        <end position="41"/>
    </location>
</feature>
<evidence type="ECO:0000256" key="8">
    <source>
        <dbReference type="SAM" id="Phobius"/>
    </source>
</evidence>
<feature type="transmembrane region" description="Helical" evidence="8">
    <location>
        <begin position="167"/>
        <end position="185"/>
    </location>
</feature>
<gene>
    <name evidence="9" type="primary">ygaZ</name>
    <name evidence="9" type="ORF">NCTC13163_02965</name>
</gene>
<evidence type="ECO:0000256" key="6">
    <source>
        <dbReference type="ARBA" id="ARBA00022989"/>
    </source>
</evidence>
<sequence>MATSIYETVRLSNKEAFRSGMRAGIPVAVGYIPIAIAFGLLAKSFEMPNAITLAMSLFIFAGASQFIGVQLIMAGSMYWEIVLTTFILNLRHFLMSASLSQRLETTSNRFLAALAFGVTDETFSVASTRNEATRGHFVLGLNMIAFLAWNVGTWIGVFLAFGLPATIQASMGIALYAMFIGLLVPSLTRKPVVVVALLAAWTQGFLHWVVMPILPLSSGLSIIIATFVAAGAGALLYREEGTT</sequence>
<feature type="transmembrane region" description="Helical" evidence="8">
    <location>
        <begin position="216"/>
        <end position="237"/>
    </location>
</feature>
<dbReference type="PANTHER" id="PTHR34979:SF1">
    <property type="entry name" value="INNER MEMBRANE PROTEIN YGAZ"/>
    <property type="match status" value="1"/>
</dbReference>
<keyword evidence="6 8" id="KW-1133">Transmembrane helix</keyword>
<reference evidence="9 10" key="1">
    <citation type="submission" date="2018-06" db="EMBL/GenBank/DDBJ databases">
        <authorList>
            <consortium name="Pathogen Informatics"/>
            <person name="Doyle S."/>
        </authorList>
    </citation>
    <scope>NUCLEOTIDE SEQUENCE [LARGE SCALE GENOMIC DNA]</scope>
    <source>
        <strain evidence="9 10">NCTC13163</strain>
    </source>
</reference>
<dbReference type="Proteomes" id="UP000254060">
    <property type="component" value="Unassembled WGS sequence"/>
</dbReference>
<dbReference type="AlphaFoldDB" id="A0A377FXK4"/>
<proteinExistence type="inferred from homology"/>
<keyword evidence="4" id="KW-1003">Cell membrane</keyword>
<evidence type="ECO:0000256" key="7">
    <source>
        <dbReference type="ARBA" id="ARBA00023136"/>
    </source>
</evidence>
<comment type="similarity">
    <text evidence="2">Belongs to the AzlC family.</text>
</comment>
<dbReference type="PANTHER" id="PTHR34979">
    <property type="entry name" value="INNER MEMBRANE PROTEIN YGAZ"/>
    <property type="match status" value="1"/>
</dbReference>
<organism evidence="9 10">
    <name type="scientific">Exiguobacterium aurantiacum</name>
    <dbReference type="NCBI Taxonomy" id="33987"/>
    <lineage>
        <taxon>Bacteria</taxon>
        <taxon>Bacillati</taxon>
        <taxon>Bacillota</taxon>
        <taxon>Bacilli</taxon>
        <taxon>Bacillales</taxon>
        <taxon>Bacillales Family XII. Incertae Sedis</taxon>
        <taxon>Exiguobacterium</taxon>
    </lineage>
</organism>
<feature type="transmembrane region" description="Helical" evidence="8">
    <location>
        <begin position="192"/>
        <end position="210"/>
    </location>
</feature>